<reference evidence="1 2" key="1">
    <citation type="journal article" date="2016" name="Nat. Commun.">
        <title>Thousands of microbial genomes shed light on interconnected biogeochemical processes in an aquifer system.</title>
        <authorList>
            <person name="Anantharaman K."/>
            <person name="Brown C.T."/>
            <person name="Hug L.A."/>
            <person name="Sharon I."/>
            <person name="Castelle C.J."/>
            <person name="Probst A.J."/>
            <person name="Thomas B.C."/>
            <person name="Singh A."/>
            <person name="Wilkins M.J."/>
            <person name="Karaoz U."/>
            <person name="Brodie E.L."/>
            <person name="Williams K.H."/>
            <person name="Hubbard S.S."/>
            <person name="Banfield J.F."/>
        </authorList>
    </citation>
    <scope>NUCLEOTIDE SEQUENCE [LARGE SCALE GENOMIC DNA]</scope>
</reference>
<comment type="caution">
    <text evidence="1">The sequence shown here is derived from an EMBL/GenBank/DDBJ whole genome shotgun (WGS) entry which is preliminary data.</text>
</comment>
<sequence length="83" mass="9203">MHNGATERNVFSDAEILAAAQVASLISDQVRINGGRGGKVQIRMNGSNGSAKVILEIDHSELSRKMGFNPGTWLRGLWHWWEE</sequence>
<protein>
    <submittedName>
        <fullName evidence="1">Uncharacterized protein</fullName>
    </submittedName>
</protein>
<gene>
    <name evidence="1" type="ORF">A3E17_01620</name>
</gene>
<proteinExistence type="predicted"/>
<dbReference type="Proteomes" id="UP000178993">
    <property type="component" value="Unassembled WGS sequence"/>
</dbReference>
<dbReference type="EMBL" id="MEXL01000038">
    <property type="protein sequence ID" value="OGD01780.1"/>
    <property type="molecule type" value="Genomic_DNA"/>
</dbReference>
<organism evidence="1 2">
    <name type="scientific">Candidatus Amesbacteria bacterium RIFCSPHIGHO2_12_FULL_48_14</name>
    <dbReference type="NCBI Taxonomy" id="1797257"/>
    <lineage>
        <taxon>Bacteria</taxon>
        <taxon>Candidatus Amesiibacteriota</taxon>
    </lineage>
</organism>
<accession>A0A1F4Z6I1</accession>
<evidence type="ECO:0000313" key="1">
    <source>
        <dbReference type="EMBL" id="OGD01780.1"/>
    </source>
</evidence>
<evidence type="ECO:0000313" key="2">
    <source>
        <dbReference type="Proteomes" id="UP000178993"/>
    </source>
</evidence>
<dbReference type="AlphaFoldDB" id="A0A1F4Z6I1"/>
<name>A0A1F4Z6I1_9BACT</name>